<evidence type="ECO:0000313" key="1">
    <source>
        <dbReference type="EMBL" id="QHT75189.1"/>
    </source>
</evidence>
<accession>A0A6C0H417</accession>
<dbReference type="AlphaFoldDB" id="A0A6C0H417"/>
<organism evidence="1">
    <name type="scientific">viral metagenome</name>
    <dbReference type="NCBI Taxonomy" id="1070528"/>
    <lineage>
        <taxon>unclassified sequences</taxon>
        <taxon>metagenomes</taxon>
        <taxon>organismal metagenomes</taxon>
    </lineage>
</organism>
<protein>
    <submittedName>
        <fullName evidence="1">Uncharacterized protein</fullName>
    </submittedName>
</protein>
<reference evidence="1" key="1">
    <citation type="journal article" date="2020" name="Nature">
        <title>Giant virus diversity and host interactions through global metagenomics.</title>
        <authorList>
            <person name="Schulz F."/>
            <person name="Roux S."/>
            <person name="Paez-Espino D."/>
            <person name="Jungbluth S."/>
            <person name="Walsh D.A."/>
            <person name="Denef V.J."/>
            <person name="McMahon K.D."/>
            <person name="Konstantinidis K.T."/>
            <person name="Eloe-Fadrosh E.A."/>
            <person name="Kyrpides N.C."/>
            <person name="Woyke T."/>
        </authorList>
    </citation>
    <scope>NUCLEOTIDE SEQUENCE</scope>
    <source>
        <strain evidence="1">GVMAG-M-3300023179-63</strain>
    </source>
</reference>
<name>A0A6C0H417_9ZZZZ</name>
<proteinExistence type="predicted"/>
<sequence>MLIYDTQFIANYYKTLEHEKLEQSIQDLLITILETVNNDPSLNNFDQEMDTKLKKKSKYKKYETYNSAKDFTNVNKFSKLNILQTTSVRKVPVDKTKINIAKSNIKALLNKLSPSNYNKLEKEFLLIYNELLDSSVEESIDELYSMDNYIIDYICYNNISYSSIYVSVFFSLLAIYNTKNYKLENIFLYNLLKEKYEDYSNFEKYITNANNTQEDEFLINKNNDKYKCFIIFIINIYKRVFVYELETTEITETNNYMRNLFINTYVIQEFVLLLTNFLITHLQIEKNNAYCENILEFLMTIYNELFKEIKIIKKIDSNLKLYATIDLLLVNKSSYISFTNKIKFKLMDIQDKYKKYILQ</sequence>
<dbReference type="EMBL" id="MN739864">
    <property type="protein sequence ID" value="QHT75189.1"/>
    <property type="molecule type" value="Genomic_DNA"/>
</dbReference>